<name>A0A7J9L0B9_GOSSC</name>
<accession>A0A7J9L0B9</accession>
<feature type="compositionally biased region" description="Low complexity" evidence="1">
    <location>
        <begin position="27"/>
        <end position="50"/>
    </location>
</feature>
<proteinExistence type="predicted"/>
<evidence type="ECO:0000313" key="3">
    <source>
        <dbReference type="Proteomes" id="UP000593576"/>
    </source>
</evidence>
<evidence type="ECO:0000313" key="2">
    <source>
        <dbReference type="EMBL" id="MBA0852121.1"/>
    </source>
</evidence>
<dbReference type="PANTHER" id="PTHR35306:SF1">
    <property type="entry name" value="VQ DOMAIN-CONTAINING PROTEIN"/>
    <property type="match status" value="1"/>
</dbReference>
<protein>
    <submittedName>
        <fullName evidence="2">Uncharacterized protein</fullName>
    </submittedName>
</protein>
<gene>
    <name evidence="2" type="ORF">Goshw_001556</name>
</gene>
<dbReference type="AlphaFoldDB" id="A0A7J9L0B9"/>
<dbReference type="EMBL" id="JABFAF010000004">
    <property type="protein sequence ID" value="MBA0852121.1"/>
    <property type="molecule type" value="Genomic_DNA"/>
</dbReference>
<evidence type="ECO:0000256" key="1">
    <source>
        <dbReference type="SAM" id="MobiDB-lite"/>
    </source>
</evidence>
<keyword evidence="3" id="KW-1185">Reference proteome</keyword>
<feature type="region of interest" description="Disordered" evidence="1">
    <location>
        <begin position="18"/>
        <end position="79"/>
    </location>
</feature>
<dbReference type="InterPro" id="IPR028322">
    <property type="entry name" value="PNRC-like_rgn"/>
</dbReference>
<reference evidence="2 3" key="1">
    <citation type="journal article" date="2019" name="Genome Biol. Evol.">
        <title>Insights into the evolution of the New World diploid cottons (Gossypium, subgenus Houzingenia) based on genome sequencing.</title>
        <authorList>
            <person name="Grover C.E."/>
            <person name="Arick M.A. 2nd"/>
            <person name="Thrash A."/>
            <person name="Conover J.L."/>
            <person name="Sanders W.S."/>
            <person name="Peterson D.G."/>
            <person name="Frelichowski J.E."/>
            <person name="Scheffler J.A."/>
            <person name="Scheffler B.E."/>
            <person name="Wendel J.F."/>
        </authorList>
    </citation>
    <scope>NUCLEOTIDE SEQUENCE [LARGE SCALE GENOMIC DNA]</scope>
    <source>
        <strain evidence="2">1</strain>
        <tissue evidence="2">Leaf</tissue>
    </source>
</reference>
<dbReference type="PANTHER" id="PTHR35306">
    <property type="entry name" value="BNAA03G57290D PROTEIN"/>
    <property type="match status" value="1"/>
</dbReference>
<dbReference type="Pfam" id="PF15365">
    <property type="entry name" value="PNRC"/>
    <property type="match status" value="1"/>
</dbReference>
<dbReference type="Proteomes" id="UP000593576">
    <property type="component" value="Unassembled WGS sequence"/>
</dbReference>
<comment type="caution">
    <text evidence="2">The sequence shown here is derived from an EMBL/GenBank/DDBJ whole genome shotgun (WGS) entry which is preliminary data.</text>
</comment>
<sequence length="179" mass="19438">METLVVVAQHRSQYCSRDYSRPRLKYSSTPLTKRPSSPPSSSSSPKTPSPFADGTHSKATRKSSPIPINCSRAPRNDKPFNVEIPGEGFLYSELWAGPAYSNSPPPSSLPIPKFSLRVKRTVSLDLPAAYPIVDVHQTAKSAPASPTRELDPSVAEVFCSAASATKALRRILNLDNTDD</sequence>
<dbReference type="OrthoDB" id="1921042at2759"/>
<organism evidence="2 3">
    <name type="scientific">Gossypium schwendimanii</name>
    <name type="common">Cotton</name>
    <dbReference type="NCBI Taxonomy" id="34291"/>
    <lineage>
        <taxon>Eukaryota</taxon>
        <taxon>Viridiplantae</taxon>
        <taxon>Streptophyta</taxon>
        <taxon>Embryophyta</taxon>
        <taxon>Tracheophyta</taxon>
        <taxon>Spermatophyta</taxon>
        <taxon>Magnoliopsida</taxon>
        <taxon>eudicotyledons</taxon>
        <taxon>Gunneridae</taxon>
        <taxon>Pentapetalae</taxon>
        <taxon>rosids</taxon>
        <taxon>malvids</taxon>
        <taxon>Malvales</taxon>
        <taxon>Malvaceae</taxon>
        <taxon>Malvoideae</taxon>
        <taxon>Gossypium</taxon>
    </lineage>
</organism>
<dbReference type="GO" id="GO:0016071">
    <property type="term" value="P:mRNA metabolic process"/>
    <property type="evidence" value="ECO:0007669"/>
    <property type="project" value="UniProtKB-ARBA"/>
</dbReference>